<feature type="compositionally biased region" description="Basic and acidic residues" evidence="1">
    <location>
        <begin position="166"/>
        <end position="181"/>
    </location>
</feature>
<sequence>MDPKATARSKRSHSLHHQRKPPQSGAAKKHPPPPSARESRPLPSPPIGTDTPTAKPSKENNPIRSSPVVPMDGWRRLTDRWPGRAKERTSGTCYRRPGRTLTNFFLPLMMLFLIPYLSLDINALEARLANVDLHERLFVEVDVLSTELLEKTNAQATESSSSAPSPDDHEILSKDGEDSHETPQAAEFQTS</sequence>
<feature type="compositionally biased region" description="Basic residues" evidence="1">
    <location>
        <begin position="7"/>
        <end position="20"/>
    </location>
</feature>
<name>A0AAV9AZ09_ACOGR</name>
<dbReference type="PANTHER" id="PTHR37260:SF2">
    <property type="entry name" value="PROTEIN ECERIFERUM 16"/>
    <property type="match status" value="1"/>
</dbReference>
<gene>
    <name evidence="3" type="ORF">QJS04_geneDACA008284</name>
</gene>
<dbReference type="PANTHER" id="PTHR37260">
    <property type="entry name" value="PHOSPHORELAY PROTEIN"/>
    <property type="match status" value="1"/>
</dbReference>
<proteinExistence type="predicted"/>
<feature type="compositionally biased region" description="Polar residues" evidence="1">
    <location>
        <begin position="153"/>
        <end position="164"/>
    </location>
</feature>
<keyword evidence="4" id="KW-1185">Reference proteome</keyword>
<evidence type="ECO:0000313" key="4">
    <source>
        <dbReference type="Proteomes" id="UP001179952"/>
    </source>
</evidence>
<keyword evidence="2" id="KW-0812">Transmembrane</keyword>
<comment type="caution">
    <text evidence="3">The sequence shown here is derived from an EMBL/GenBank/DDBJ whole genome shotgun (WGS) entry which is preliminary data.</text>
</comment>
<evidence type="ECO:0000256" key="2">
    <source>
        <dbReference type="SAM" id="Phobius"/>
    </source>
</evidence>
<protein>
    <submittedName>
        <fullName evidence="3">Uncharacterized protein</fullName>
    </submittedName>
</protein>
<feature type="compositionally biased region" description="Polar residues" evidence="1">
    <location>
        <begin position="50"/>
        <end position="64"/>
    </location>
</feature>
<dbReference type="EMBL" id="JAUJYN010000006">
    <property type="protein sequence ID" value="KAK1269611.1"/>
    <property type="molecule type" value="Genomic_DNA"/>
</dbReference>
<dbReference type="InterPro" id="IPR053342">
    <property type="entry name" value="Exosome_cofactor/PTGS_suppr"/>
</dbReference>
<reference evidence="3" key="1">
    <citation type="journal article" date="2023" name="Nat. Commun.">
        <title>Diploid and tetraploid genomes of Acorus and the evolution of monocots.</title>
        <authorList>
            <person name="Ma L."/>
            <person name="Liu K.W."/>
            <person name="Li Z."/>
            <person name="Hsiao Y.Y."/>
            <person name="Qi Y."/>
            <person name="Fu T."/>
            <person name="Tang G.D."/>
            <person name="Zhang D."/>
            <person name="Sun W.H."/>
            <person name="Liu D.K."/>
            <person name="Li Y."/>
            <person name="Chen G.Z."/>
            <person name="Liu X.D."/>
            <person name="Liao X.Y."/>
            <person name="Jiang Y.T."/>
            <person name="Yu X."/>
            <person name="Hao Y."/>
            <person name="Huang J."/>
            <person name="Zhao X.W."/>
            <person name="Ke S."/>
            <person name="Chen Y.Y."/>
            <person name="Wu W.L."/>
            <person name="Hsu J.L."/>
            <person name="Lin Y.F."/>
            <person name="Huang M.D."/>
            <person name="Li C.Y."/>
            <person name="Huang L."/>
            <person name="Wang Z.W."/>
            <person name="Zhao X."/>
            <person name="Zhong W.Y."/>
            <person name="Peng D.H."/>
            <person name="Ahmad S."/>
            <person name="Lan S."/>
            <person name="Zhang J.S."/>
            <person name="Tsai W.C."/>
            <person name="Van de Peer Y."/>
            <person name="Liu Z.J."/>
        </authorList>
    </citation>
    <scope>NUCLEOTIDE SEQUENCE</scope>
    <source>
        <strain evidence="3">SCP</strain>
    </source>
</reference>
<accession>A0AAV9AZ09</accession>
<evidence type="ECO:0000313" key="3">
    <source>
        <dbReference type="EMBL" id="KAK1269611.1"/>
    </source>
</evidence>
<organism evidence="3 4">
    <name type="scientific">Acorus gramineus</name>
    <name type="common">Dwarf sweet flag</name>
    <dbReference type="NCBI Taxonomy" id="55184"/>
    <lineage>
        <taxon>Eukaryota</taxon>
        <taxon>Viridiplantae</taxon>
        <taxon>Streptophyta</taxon>
        <taxon>Embryophyta</taxon>
        <taxon>Tracheophyta</taxon>
        <taxon>Spermatophyta</taxon>
        <taxon>Magnoliopsida</taxon>
        <taxon>Liliopsida</taxon>
        <taxon>Acoraceae</taxon>
        <taxon>Acorus</taxon>
    </lineage>
</organism>
<reference evidence="3" key="2">
    <citation type="submission" date="2023-06" db="EMBL/GenBank/DDBJ databases">
        <authorList>
            <person name="Ma L."/>
            <person name="Liu K.-W."/>
            <person name="Li Z."/>
            <person name="Hsiao Y.-Y."/>
            <person name="Qi Y."/>
            <person name="Fu T."/>
            <person name="Tang G."/>
            <person name="Zhang D."/>
            <person name="Sun W.-H."/>
            <person name="Liu D.-K."/>
            <person name="Li Y."/>
            <person name="Chen G.-Z."/>
            <person name="Liu X.-D."/>
            <person name="Liao X.-Y."/>
            <person name="Jiang Y.-T."/>
            <person name="Yu X."/>
            <person name="Hao Y."/>
            <person name="Huang J."/>
            <person name="Zhao X.-W."/>
            <person name="Ke S."/>
            <person name="Chen Y.-Y."/>
            <person name="Wu W.-L."/>
            <person name="Hsu J.-L."/>
            <person name="Lin Y.-F."/>
            <person name="Huang M.-D."/>
            <person name="Li C.-Y."/>
            <person name="Huang L."/>
            <person name="Wang Z.-W."/>
            <person name="Zhao X."/>
            <person name="Zhong W.-Y."/>
            <person name="Peng D.-H."/>
            <person name="Ahmad S."/>
            <person name="Lan S."/>
            <person name="Zhang J.-S."/>
            <person name="Tsai W.-C."/>
            <person name="Van De Peer Y."/>
            <person name="Liu Z.-J."/>
        </authorList>
    </citation>
    <scope>NUCLEOTIDE SEQUENCE</scope>
    <source>
        <strain evidence="3">SCP</strain>
        <tissue evidence="3">Leaves</tissue>
    </source>
</reference>
<keyword evidence="2" id="KW-0472">Membrane</keyword>
<feature type="transmembrane region" description="Helical" evidence="2">
    <location>
        <begin position="101"/>
        <end position="119"/>
    </location>
</feature>
<dbReference type="Proteomes" id="UP001179952">
    <property type="component" value="Unassembled WGS sequence"/>
</dbReference>
<keyword evidence="2" id="KW-1133">Transmembrane helix</keyword>
<feature type="region of interest" description="Disordered" evidence="1">
    <location>
        <begin position="153"/>
        <end position="191"/>
    </location>
</feature>
<evidence type="ECO:0000256" key="1">
    <source>
        <dbReference type="SAM" id="MobiDB-lite"/>
    </source>
</evidence>
<feature type="region of interest" description="Disordered" evidence="1">
    <location>
        <begin position="1"/>
        <end position="75"/>
    </location>
</feature>
<dbReference type="AlphaFoldDB" id="A0AAV9AZ09"/>